<evidence type="ECO:0000256" key="2">
    <source>
        <dbReference type="SAM" id="Phobius"/>
    </source>
</evidence>
<dbReference type="AlphaFoldDB" id="A0A502D3H5"/>
<organism evidence="4 5">
    <name type="scientific">Pedococcus bigeumensis</name>
    <dbReference type="NCBI Taxonomy" id="433644"/>
    <lineage>
        <taxon>Bacteria</taxon>
        <taxon>Bacillati</taxon>
        <taxon>Actinomycetota</taxon>
        <taxon>Actinomycetes</taxon>
        <taxon>Micrococcales</taxon>
        <taxon>Intrasporangiaceae</taxon>
        <taxon>Pedococcus</taxon>
    </lineage>
</organism>
<dbReference type="EMBL" id="RCZM01000001">
    <property type="protein sequence ID" value="TPG19474.1"/>
    <property type="molecule type" value="Genomic_DNA"/>
</dbReference>
<dbReference type="RefSeq" id="WP_140737122.1">
    <property type="nucleotide sequence ID" value="NZ_RCZM01000001.1"/>
</dbReference>
<dbReference type="OrthoDB" id="4401005at2"/>
<keyword evidence="2" id="KW-1133">Transmembrane helix</keyword>
<feature type="chain" id="PRO_5021216465" description="Gram-positive cocci surface proteins LPxTG domain-containing protein" evidence="3">
    <location>
        <begin position="29"/>
        <end position="286"/>
    </location>
</feature>
<evidence type="ECO:0008006" key="6">
    <source>
        <dbReference type="Google" id="ProtNLM"/>
    </source>
</evidence>
<reference evidence="4 5" key="1">
    <citation type="journal article" date="2019" name="Environ. Microbiol.">
        <title>Species interactions and distinct microbial communities in high Arctic permafrost affected cryosols are associated with the CH4 and CO2 gas fluxes.</title>
        <authorList>
            <person name="Altshuler I."/>
            <person name="Hamel J."/>
            <person name="Turney S."/>
            <person name="Magnuson E."/>
            <person name="Levesque R."/>
            <person name="Greer C."/>
            <person name="Whyte L.G."/>
        </authorList>
    </citation>
    <scope>NUCLEOTIDE SEQUENCE [LARGE SCALE GENOMIC DNA]</scope>
    <source>
        <strain evidence="4 5">S9.3A</strain>
    </source>
</reference>
<protein>
    <recommendedName>
        <fullName evidence="6">Gram-positive cocci surface proteins LPxTG domain-containing protein</fullName>
    </recommendedName>
</protein>
<evidence type="ECO:0000256" key="1">
    <source>
        <dbReference type="SAM" id="MobiDB-lite"/>
    </source>
</evidence>
<feature type="compositionally biased region" description="Low complexity" evidence="1">
    <location>
        <begin position="162"/>
        <end position="209"/>
    </location>
</feature>
<proteinExistence type="predicted"/>
<feature type="compositionally biased region" description="Pro residues" evidence="1">
    <location>
        <begin position="143"/>
        <end position="161"/>
    </location>
</feature>
<keyword evidence="2" id="KW-0812">Transmembrane</keyword>
<feature type="compositionally biased region" description="Low complexity" evidence="1">
    <location>
        <begin position="223"/>
        <end position="235"/>
    </location>
</feature>
<dbReference type="Proteomes" id="UP000317722">
    <property type="component" value="Unassembled WGS sequence"/>
</dbReference>
<evidence type="ECO:0000256" key="3">
    <source>
        <dbReference type="SAM" id="SignalP"/>
    </source>
</evidence>
<keyword evidence="5" id="KW-1185">Reference proteome</keyword>
<keyword evidence="2" id="KW-0472">Membrane</keyword>
<comment type="caution">
    <text evidence="4">The sequence shown here is derived from an EMBL/GenBank/DDBJ whole genome shotgun (WGS) entry which is preliminary data.</text>
</comment>
<evidence type="ECO:0000313" key="5">
    <source>
        <dbReference type="Proteomes" id="UP000317722"/>
    </source>
</evidence>
<feature type="transmembrane region" description="Helical" evidence="2">
    <location>
        <begin position="261"/>
        <end position="280"/>
    </location>
</feature>
<accession>A0A502D3H5</accession>
<name>A0A502D3H5_9MICO</name>
<feature type="region of interest" description="Disordered" evidence="1">
    <location>
        <begin position="139"/>
        <end position="258"/>
    </location>
</feature>
<feature type="signal peptide" evidence="3">
    <location>
        <begin position="1"/>
        <end position="28"/>
    </location>
</feature>
<evidence type="ECO:0000313" key="4">
    <source>
        <dbReference type="EMBL" id="TPG19474.1"/>
    </source>
</evidence>
<gene>
    <name evidence="4" type="ORF">EAH86_03145</name>
</gene>
<sequence length="286" mass="27297">MRTVARLTAVAGLVVAGGLTLPGGAAQAAACSGTSGVTVVIDYGSSSTTSCASGDPTSAMSALRAVAAVVSPQRYPGTVVCRINGTPASDPCIQMPPADAYWAFYHALRGGSWTYSQVGVAGYNPAPGSVIGFAFGSGGAPSSAPPAAAPKPQPKPTPRPSPSSSSSKPPAAKPKPAGTTPAKPSGSSTSGTTPQAGSAASGSSAGPTPGVKPSATTVLPNDSTSTAATGSVTVSPNGSTGSGERTAAAAADPGSGTPMTLLAGLGLVGLVGAGAAYLAVRRRTTT</sequence>
<keyword evidence="3" id="KW-0732">Signal</keyword>